<evidence type="ECO:0000256" key="6">
    <source>
        <dbReference type="ARBA" id="ARBA00023014"/>
    </source>
</evidence>
<evidence type="ECO:0000256" key="3">
    <source>
        <dbReference type="ARBA" id="ARBA00022723"/>
    </source>
</evidence>
<reference evidence="8 9" key="1">
    <citation type="submission" date="2017-01" db="EMBL/GenBank/DDBJ databases">
        <authorList>
            <person name="Mah S.A."/>
            <person name="Swanson W.J."/>
            <person name="Moy G.W."/>
            <person name="Vacquier V.D."/>
        </authorList>
    </citation>
    <scope>NUCLEOTIDE SEQUENCE [LARGE SCALE GENOMIC DNA]</scope>
    <source>
        <strain evidence="8 9">DSM 22694</strain>
    </source>
</reference>
<dbReference type="InterPro" id="IPR045854">
    <property type="entry name" value="NO2/SO3_Rdtase_4Fe4S_sf"/>
</dbReference>
<dbReference type="Proteomes" id="UP000186110">
    <property type="component" value="Chromosome"/>
</dbReference>
<evidence type="ECO:0000256" key="1">
    <source>
        <dbReference type="ARBA" id="ARBA00022485"/>
    </source>
</evidence>
<dbReference type="InterPro" id="IPR051329">
    <property type="entry name" value="NIR_SIR_4Fe-4S"/>
</dbReference>
<dbReference type="SUPFAM" id="SSF55124">
    <property type="entry name" value="Nitrite/Sulfite reductase N-terminal domain-like"/>
    <property type="match status" value="2"/>
</dbReference>
<dbReference type="PANTHER" id="PTHR32439">
    <property type="entry name" value="FERREDOXIN--NITRITE REDUCTASE, CHLOROPLASTIC"/>
    <property type="match status" value="1"/>
</dbReference>
<name>A0A1P8KAF8_9BURK</name>
<evidence type="ECO:0000256" key="4">
    <source>
        <dbReference type="ARBA" id="ARBA00023002"/>
    </source>
</evidence>
<keyword evidence="3" id="KW-0479">Metal-binding</keyword>
<evidence type="ECO:0000313" key="8">
    <source>
        <dbReference type="EMBL" id="APW42990.1"/>
    </source>
</evidence>
<proteinExistence type="predicted"/>
<dbReference type="AlphaFoldDB" id="A0A1P8KAF8"/>
<dbReference type="STRING" id="1484693.RS694_10900"/>
<keyword evidence="6" id="KW-0411">Iron-sulfur</keyword>
<dbReference type="Gene3D" id="3.90.480.20">
    <property type="match status" value="1"/>
</dbReference>
<evidence type="ECO:0000256" key="5">
    <source>
        <dbReference type="ARBA" id="ARBA00023004"/>
    </source>
</evidence>
<keyword evidence="4" id="KW-0560">Oxidoreductase</keyword>
<dbReference type="InterPro" id="IPR036136">
    <property type="entry name" value="Nit/Sulf_reduc_fer-like_dom_sf"/>
</dbReference>
<dbReference type="RefSeq" id="WP_029709687.1">
    <property type="nucleotide sequence ID" value="NZ_CP019239.1"/>
</dbReference>
<dbReference type="EMBL" id="CP019239">
    <property type="protein sequence ID" value="APW42990.1"/>
    <property type="molecule type" value="Genomic_DNA"/>
</dbReference>
<evidence type="ECO:0000256" key="2">
    <source>
        <dbReference type="ARBA" id="ARBA00022617"/>
    </source>
</evidence>
<dbReference type="eggNOG" id="COG0155">
    <property type="taxonomic scope" value="Bacteria"/>
</dbReference>
<dbReference type="Pfam" id="PF03460">
    <property type="entry name" value="NIR_SIR_ferr"/>
    <property type="match status" value="1"/>
</dbReference>
<dbReference type="InterPro" id="IPR012798">
    <property type="entry name" value="Cbl_synth_CobG-like"/>
</dbReference>
<dbReference type="NCBIfam" id="TIGR02435">
    <property type="entry name" value="CobG"/>
    <property type="match status" value="1"/>
</dbReference>
<organism evidence="8 9">
    <name type="scientific">Rhodoferax saidenbachensis</name>
    <dbReference type="NCBI Taxonomy" id="1484693"/>
    <lineage>
        <taxon>Bacteria</taxon>
        <taxon>Pseudomonadati</taxon>
        <taxon>Pseudomonadota</taxon>
        <taxon>Betaproteobacteria</taxon>
        <taxon>Burkholderiales</taxon>
        <taxon>Comamonadaceae</taxon>
        <taxon>Rhodoferax</taxon>
    </lineage>
</organism>
<dbReference type="SUPFAM" id="SSF56014">
    <property type="entry name" value="Nitrite and sulphite reductase 4Fe-4S domain-like"/>
    <property type="match status" value="1"/>
</dbReference>
<dbReference type="InterPro" id="IPR005117">
    <property type="entry name" value="NiRdtase/SiRdtase_haem-b_fer"/>
</dbReference>
<keyword evidence="1" id="KW-0004">4Fe-4S</keyword>
<dbReference type="Gene3D" id="3.30.413.10">
    <property type="entry name" value="Sulfite Reductase Hemoprotein, domain 1"/>
    <property type="match status" value="1"/>
</dbReference>
<evidence type="ECO:0000259" key="7">
    <source>
        <dbReference type="Pfam" id="PF03460"/>
    </source>
</evidence>
<dbReference type="GO" id="GO:0046872">
    <property type="term" value="F:metal ion binding"/>
    <property type="evidence" value="ECO:0007669"/>
    <property type="project" value="UniProtKB-KW"/>
</dbReference>
<dbReference type="GO" id="GO:0051539">
    <property type="term" value="F:4 iron, 4 sulfur cluster binding"/>
    <property type="evidence" value="ECO:0007669"/>
    <property type="project" value="UniProtKB-KW"/>
</dbReference>
<accession>A0A1P8KAF8</accession>
<dbReference type="KEGG" id="rsb:RS694_10900"/>
<keyword evidence="5" id="KW-0408">Iron</keyword>
<sequence>MSSPRIQGWCPGALQPMLAEDGWVVRIRPPLGRLTQAQARGIAALASRFAQDTVEITGRANLQLRGITDVDYPVLLPGLQALGLVDADIRAESRRNLLLAPFWQADDGTTELANALALALNAPQAPNLPAKFGFALDCGDTPVLRTSSADIRIERCDSGFLVYADGSTTGALAQVGDVVALAMALARWFIDAGGIATPRKRMASLVASQPLPHRFTATPVPAAAQHQPPLGRVPQGYLAALELGQLPATTLAALAELAHLRLTPWRSVLLEGVEAIPALPDLITRADDPRLRIHACTGAPGCGQAAGATRPLARALAAFLPVGQTLHVSGCTKGCAHPAPTLTVVATTTGYNLIHHGNAASPADLVGLTPAALATQLQERAHATPL</sequence>
<evidence type="ECO:0000313" key="9">
    <source>
        <dbReference type="Proteomes" id="UP000186110"/>
    </source>
</evidence>
<keyword evidence="2" id="KW-0349">Heme</keyword>
<dbReference type="GO" id="GO:0016491">
    <property type="term" value="F:oxidoreductase activity"/>
    <property type="evidence" value="ECO:0007669"/>
    <property type="project" value="UniProtKB-KW"/>
</dbReference>
<keyword evidence="9" id="KW-1185">Reference proteome</keyword>
<gene>
    <name evidence="8" type="ORF">RS694_10900</name>
</gene>
<dbReference type="PANTHER" id="PTHR32439:SF9">
    <property type="entry name" value="BLR3264 PROTEIN"/>
    <property type="match status" value="1"/>
</dbReference>
<feature type="domain" description="Nitrite/Sulfite reductase ferredoxin-like" evidence="7">
    <location>
        <begin position="20"/>
        <end position="81"/>
    </location>
</feature>
<protein>
    <submittedName>
        <fullName evidence="8">Precorrin-3B synthase</fullName>
    </submittedName>
</protein>